<gene>
    <name evidence="2" type="ORF">HP467_10205</name>
</gene>
<evidence type="ECO:0000256" key="1">
    <source>
        <dbReference type="SAM" id="Phobius"/>
    </source>
</evidence>
<keyword evidence="1" id="KW-1133">Transmembrane helix</keyword>
<accession>A0A850DVH3</accession>
<reference evidence="2 3" key="1">
    <citation type="submission" date="2020-05" db="EMBL/GenBank/DDBJ databases">
        <title>Genome Sequencing of Type Strains.</title>
        <authorList>
            <person name="Lemaire J.F."/>
            <person name="Inderbitzin P."/>
            <person name="Gregorio O.A."/>
            <person name="Collins S.B."/>
            <person name="Wespe N."/>
            <person name="Knight-Connoni V."/>
        </authorList>
    </citation>
    <scope>NUCLEOTIDE SEQUENCE [LARGE SCALE GENOMIC DNA]</scope>
    <source>
        <strain evidence="2 3">DSM 20512</strain>
    </source>
</reference>
<protein>
    <recommendedName>
        <fullName evidence="4">Peptidase M23</fullName>
    </recommendedName>
</protein>
<sequence>MRRAGITIASIFGAGVVAAVIGVVVVVVIAVHSLTGAAKSVTAAPACPEVATQSIGGIVVPAGPVAGFCQDRLVNAAYVIEAAQALGIGPHTQAVGVMTAIGESSLVNLDHGDAAGPDSRGLFQQRDNGAWGTYEQRMDPYTAATMFYTKLVKTPGWKTMTPTQMAHAVQINSDPDHYAKFWPEAKAVVEGLTGQTVPDAAPQG</sequence>
<proteinExistence type="predicted"/>
<feature type="transmembrane region" description="Helical" evidence="1">
    <location>
        <begin position="6"/>
        <end position="31"/>
    </location>
</feature>
<comment type="caution">
    <text evidence="2">The sequence shown here is derived from an EMBL/GenBank/DDBJ whole genome shotgun (WGS) entry which is preliminary data.</text>
</comment>
<dbReference type="EMBL" id="JABMCG010000105">
    <property type="protein sequence ID" value="NUU28478.1"/>
    <property type="molecule type" value="Genomic_DNA"/>
</dbReference>
<evidence type="ECO:0000313" key="3">
    <source>
        <dbReference type="Proteomes" id="UP000539146"/>
    </source>
</evidence>
<evidence type="ECO:0008006" key="4">
    <source>
        <dbReference type="Google" id="ProtNLM"/>
    </source>
</evidence>
<dbReference type="Proteomes" id="UP000539146">
    <property type="component" value="Unassembled WGS sequence"/>
</dbReference>
<keyword evidence="1" id="KW-0812">Transmembrane</keyword>
<dbReference type="RefSeq" id="WP_144801611.1">
    <property type="nucleotide sequence ID" value="NZ_BAAAWP010000001.1"/>
</dbReference>
<dbReference type="AlphaFoldDB" id="A0A850DVH3"/>
<organism evidence="2 3">
    <name type="scientific">Curtobacterium citreum</name>
    <dbReference type="NCBI Taxonomy" id="2036"/>
    <lineage>
        <taxon>Bacteria</taxon>
        <taxon>Bacillati</taxon>
        <taxon>Actinomycetota</taxon>
        <taxon>Actinomycetes</taxon>
        <taxon>Micrococcales</taxon>
        <taxon>Microbacteriaceae</taxon>
        <taxon>Curtobacterium</taxon>
    </lineage>
</organism>
<keyword evidence="1" id="KW-0472">Membrane</keyword>
<name>A0A850DVH3_9MICO</name>
<evidence type="ECO:0000313" key="2">
    <source>
        <dbReference type="EMBL" id="NUU28478.1"/>
    </source>
</evidence>